<protein>
    <submittedName>
        <fullName evidence="2">Uncharacterized protein</fullName>
    </submittedName>
</protein>
<dbReference type="AlphaFoldDB" id="A0A0G3GQT8"/>
<keyword evidence="3" id="KW-1185">Reference proteome</keyword>
<feature type="region of interest" description="Disordered" evidence="1">
    <location>
        <begin position="1"/>
        <end position="24"/>
    </location>
</feature>
<reference evidence="2 3" key="1">
    <citation type="submission" date="2015-05" db="EMBL/GenBank/DDBJ databases">
        <title>Complete genome sequence of Corynebacterium epidermidicanis DSM 45586, isolated from the skin of a dog suffering from pruritus.</title>
        <authorList>
            <person name="Ruckert C."/>
            <person name="Albersmeier A."/>
            <person name="Winkler A."/>
            <person name="Tauch A."/>
        </authorList>
    </citation>
    <scope>NUCLEOTIDE SEQUENCE [LARGE SCALE GENOMIC DNA]</scope>
    <source>
        <strain evidence="2 3">DSM 45586</strain>
    </source>
</reference>
<dbReference type="Proteomes" id="UP000035368">
    <property type="component" value="Chromosome"/>
</dbReference>
<dbReference type="EMBL" id="CP011541">
    <property type="protein sequence ID" value="AKK03504.1"/>
    <property type="molecule type" value="Genomic_DNA"/>
</dbReference>
<dbReference type="PATRIC" id="fig|1050174.4.peg.1665"/>
<dbReference type="KEGG" id="cei:CEPID_08270"/>
<dbReference type="STRING" id="1050174.CEPID_08270"/>
<proteinExistence type="predicted"/>
<gene>
    <name evidence="2" type="ORF">CEPID_08270</name>
</gene>
<evidence type="ECO:0000313" key="2">
    <source>
        <dbReference type="EMBL" id="AKK03504.1"/>
    </source>
</evidence>
<name>A0A0G3GQT8_9CORY</name>
<sequence>MLVSCSKETDSEQPSHAPAVSLPVDPPRVQLIDAGTAPQQVMAFHDSGSSQDIDLAFSDAFTQGTGTLAEVSETPEVPQQPQVLRAHAHATTTGQRDIAVVLTQPTYSQPDRAEDARGIDGFRLGWTADSTGRASSVTVAAPTQASDSARKLAEVHAMKLVAQPIIFPTEPIGIGARWSVDNRVAGDSTLLRSTTYTLQHIDGDNVELQADIIQRPAVTSLPLNTAAGSELKVHSTQSLSTGTLRINLGQPLPTSGHFAVSTRVRYASDGSDTTVYQDFTSGVDFGK</sequence>
<organism evidence="2 3">
    <name type="scientific">Corynebacterium epidermidicanis</name>
    <dbReference type="NCBI Taxonomy" id="1050174"/>
    <lineage>
        <taxon>Bacteria</taxon>
        <taxon>Bacillati</taxon>
        <taxon>Actinomycetota</taxon>
        <taxon>Actinomycetes</taxon>
        <taxon>Mycobacteriales</taxon>
        <taxon>Corynebacteriaceae</taxon>
        <taxon>Corynebacterium</taxon>
    </lineage>
</organism>
<accession>A0A0G3GQT8</accession>
<evidence type="ECO:0000313" key="3">
    <source>
        <dbReference type="Proteomes" id="UP000035368"/>
    </source>
</evidence>
<evidence type="ECO:0000256" key="1">
    <source>
        <dbReference type="SAM" id="MobiDB-lite"/>
    </source>
</evidence>